<feature type="transmembrane region" description="Helical" evidence="1">
    <location>
        <begin position="186"/>
        <end position="203"/>
    </location>
</feature>
<dbReference type="Pfam" id="PF01757">
    <property type="entry name" value="Acyl_transf_3"/>
    <property type="match status" value="1"/>
</dbReference>
<dbReference type="AlphaFoldDB" id="A0A0G3BKJ3"/>
<organism evidence="3 4">
    <name type="scientific">Caldimonas brevitalea</name>
    <dbReference type="NCBI Taxonomy" id="413882"/>
    <lineage>
        <taxon>Bacteria</taxon>
        <taxon>Pseudomonadati</taxon>
        <taxon>Pseudomonadota</taxon>
        <taxon>Betaproteobacteria</taxon>
        <taxon>Burkholderiales</taxon>
        <taxon>Sphaerotilaceae</taxon>
        <taxon>Caldimonas</taxon>
    </lineage>
</organism>
<feature type="transmembrane region" description="Helical" evidence="1">
    <location>
        <begin position="161"/>
        <end position="180"/>
    </location>
</feature>
<evidence type="ECO:0000313" key="3">
    <source>
        <dbReference type="EMBL" id="AKJ29902.1"/>
    </source>
</evidence>
<reference evidence="3 4" key="1">
    <citation type="submission" date="2015-05" db="EMBL/GenBank/DDBJ databases">
        <authorList>
            <person name="Tang B."/>
            <person name="Yu Y."/>
        </authorList>
    </citation>
    <scope>NUCLEOTIDE SEQUENCE [LARGE SCALE GENOMIC DNA]</scope>
    <source>
        <strain evidence="3 4">DSM 7029</strain>
    </source>
</reference>
<keyword evidence="1" id="KW-0472">Membrane</keyword>
<dbReference type="GO" id="GO:0016020">
    <property type="term" value="C:membrane"/>
    <property type="evidence" value="ECO:0007669"/>
    <property type="project" value="TreeGrafter"/>
</dbReference>
<dbReference type="GO" id="GO:0009103">
    <property type="term" value="P:lipopolysaccharide biosynthetic process"/>
    <property type="evidence" value="ECO:0007669"/>
    <property type="project" value="TreeGrafter"/>
</dbReference>
<feature type="transmembrane region" description="Helical" evidence="1">
    <location>
        <begin position="48"/>
        <end position="67"/>
    </location>
</feature>
<dbReference type="PATRIC" id="fig|413882.6.peg.3350"/>
<dbReference type="PANTHER" id="PTHR23028:SF53">
    <property type="entry name" value="ACYL_TRANSF_3 DOMAIN-CONTAINING PROTEIN"/>
    <property type="match status" value="1"/>
</dbReference>
<accession>A0A0G3BKJ3</accession>
<feature type="transmembrane region" description="Helical" evidence="1">
    <location>
        <begin position="215"/>
        <end position="233"/>
    </location>
</feature>
<evidence type="ECO:0000256" key="1">
    <source>
        <dbReference type="SAM" id="Phobius"/>
    </source>
</evidence>
<feature type="transmembrane region" description="Helical" evidence="1">
    <location>
        <begin position="276"/>
        <end position="295"/>
    </location>
</feature>
<feature type="domain" description="Acyltransferase 3" evidence="2">
    <location>
        <begin position="7"/>
        <end position="326"/>
    </location>
</feature>
<proteinExistence type="predicted"/>
<dbReference type="KEGG" id="pbh:AAW51_3211"/>
<dbReference type="Proteomes" id="UP000035352">
    <property type="component" value="Chromosome"/>
</dbReference>
<feature type="transmembrane region" description="Helical" evidence="1">
    <location>
        <begin position="88"/>
        <end position="113"/>
    </location>
</feature>
<feature type="transmembrane region" description="Helical" evidence="1">
    <location>
        <begin position="12"/>
        <end position="28"/>
    </location>
</feature>
<feature type="transmembrane region" description="Helical" evidence="1">
    <location>
        <begin position="133"/>
        <end position="154"/>
    </location>
</feature>
<dbReference type="GO" id="GO:0016747">
    <property type="term" value="F:acyltransferase activity, transferring groups other than amino-acyl groups"/>
    <property type="evidence" value="ECO:0007669"/>
    <property type="project" value="InterPro"/>
</dbReference>
<keyword evidence="1" id="KW-0812">Transmembrane</keyword>
<dbReference type="InterPro" id="IPR002656">
    <property type="entry name" value="Acyl_transf_3_dom"/>
</dbReference>
<feature type="transmembrane region" description="Helical" evidence="1">
    <location>
        <begin position="245"/>
        <end position="264"/>
    </location>
</feature>
<dbReference type="EMBL" id="CP011371">
    <property type="protein sequence ID" value="AKJ29902.1"/>
    <property type="molecule type" value="Genomic_DNA"/>
</dbReference>
<dbReference type="OrthoDB" id="9814807at2"/>
<keyword evidence="4" id="KW-1185">Reference proteome</keyword>
<dbReference type="InterPro" id="IPR050879">
    <property type="entry name" value="Acyltransferase_3"/>
</dbReference>
<feature type="transmembrane region" description="Helical" evidence="1">
    <location>
        <begin position="307"/>
        <end position="329"/>
    </location>
</feature>
<dbReference type="PANTHER" id="PTHR23028">
    <property type="entry name" value="ACETYLTRANSFERASE"/>
    <property type="match status" value="1"/>
</dbReference>
<dbReference type="RefSeq" id="WP_053013639.1">
    <property type="nucleotide sequence ID" value="NZ_CP011371.1"/>
</dbReference>
<sequence>MQRHRFHEIDLLRGIACAMVVAFHYLWRGQQADWLHGHAPGWLAGAAQYGYLGVHLFFMISGFVIFMSAQGVSGRQFVASRAARLYPAFWVAAPLTALVAWSFGSTLFGVTLPQLAANMTMAPHWLGVEFVDGAYWSLAVELHFYIMVWAALVLGLLPRATWLLAGWLLLSTLNAVRPIYPLEFWLNAKWAPFFAAGVCCYLIREHGPSLERCGLWLWSFCLALFYVAVAPWLKQAGAEASVQSAVVSAALVSMFFGVFALIAFDRWRMAASRWTFWAGALTYPVYLLHQNIGYLLIEAPGWQALGFWLRVTLTCAVIGVLAWALHRYVERPLAPRLRRALAGAGGLRLATP</sequence>
<name>A0A0G3BKJ3_9BURK</name>
<protein>
    <recommendedName>
        <fullName evidence="2">Acyltransferase 3 domain-containing protein</fullName>
    </recommendedName>
</protein>
<evidence type="ECO:0000313" key="4">
    <source>
        <dbReference type="Proteomes" id="UP000035352"/>
    </source>
</evidence>
<dbReference type="STRING" id="413882.AAW51_3211"/>
<gene>
    <name evidence="3" type="ORF">AAW51_3211</name>
</gene>
<evidence type="ECO:0000259" key="2">
    <source>
        <dbReference type="Pfam" id="PF01757"/>
    </source>
</evidence>
<keyword evidence="1" id="KW-1133">Transmembrane helix</keyword>